<keyword evidence="5" id="KW-0472">Membrane</keyword>
<feature type="region of interest" description="Disordered" evidence="6">
    <location>
        <begin position="1"/>
        <end position="27"/>
    </location>
</feature>
<dbReference type="PANTHER" id="PTHR43731">
    <property type="entry name" value="RHOMBOID PROTEASE"/>
    <property type="match status" value="1"/>
</dbReference>
<comment type="caution">
    <text evidence="8">The sequence shown here is derived from an EMBL/GenBank/DDBJ whole genome shotgun (WGS) entry which is preliminary data.</text>
</comment>
<dbReference type="EMBL" id="BNCO01000004">
    <property type="protein sequence ID" value="GIL46769.1"/>
    <property type="molecule type" value="Genomic_DNA"/>
</dbReference>
<evidence type="ECO:0000313" key="9">
    <source>
        <dbReference type="Proteomes" id="UP000747399"/>
    </source>
</evidence>
<dbReference type="PANTHER" id="PTHR43731:SF26">
    <property type="entry name" value="RHOMBOID-LIKE PROTEIN 10, CHLOROPLASTIC"/>
    <property type="match status" value="1"/>
</dbReference>
<dbReference type="Gene3D" id="1.20.1540.10">
    <property type="entry name" value="Rhomboid-like"/>
    <property type="match status" value="1"/>
</dbReference>
<evidence type="ECO:0000259" key="7">
    <source>
        <dbReference type="Pfam" id="PF01694"/>
    </source>
</evidence>
<keyword evidence="9" id="KW-1185">Reference proteome</keyword>
<sequence>MCCNDPGGRPINRFGRGWPPHLGPHPSHRMRRLASLAAASAPIATAAVASVANASQATASSPPSPSRSPSPLASATAVPPNALMELLGPHLSQLTVQWLTAAGSHAQRLLEGHLAELYQEGCPATSALLRAHMYGAAVQVATLGFATRLLMLDRAAILQGQVWRLLSWTLVHAGPIHLATNHIALAKLGPQLERVAGQKRFTAIYVGSAAAATVFSLALNGGRSSLGSSGALFGLAAALWRYQAAHSGLLPAEAAESLQVSGKRAMQVAVGYHLLLWSRLDIWAHVGGALGGGALAALLGPDFKLVKARGPGPAGWPINLVQLPFGIGARGGSGAAAGGMLFRDRPMWSMFADPEPRTSIPFPQLGPAYSVTAAAAAAALGRGRRH</sequence>
<evidence type="ECO:0000256" key="3">
    <source>
        <dbReference type="ARBA" id="ARBA00022692"/>
    </source>
</evidence>
<feature type="domain" description="Peptidase S54 rhomboid" evidence="7">
    <location>
        <begin position="159"/>
        <end position="300"/>
    </location>
</feature>
<proteinExistence type="inferred from homology"/>
<name>A0A8J4ASQ5_9CHLO</name>
<dbReference type="GO" id="GO:0004252">
    <property type="term" value="F:serine-type endopeptidase activity"/>
    <property type="evidence" value="ECO:0007669"/>
    <property type="project" value="InterPro"/>
</dbReference>
<evidence type="ECO:0000256" key="5">
    <source>
        <dbReference type="ARBA" id="ARBA00023136"/>
    </source>
</evidence>
<dbReference type="SUPFAM" id="SSF144091">
    <property type="entry name" value="Rhomboid-like"/>
    <property type="match status" value="1"/>
</dbReference>
<evidence type="ECO:0000313" key="8">
    <source>
        <dbReference type="EMBL" id="GIL46769.1"/>
    </source>
</evidence>
<dbReference type="GO" id="GO:0016020">
    <property type="term" value="C:membrane"/>
    <property type="evidence" value="ECO:0007669"/>
    <property type="project" value="UniProtKB-SubCell"/>
</dbReference>
<organism evidence="8 9">
    <name type="scientific">Volvox africanus</name>
    <dbReference type="NCBI Taxonomy" id="51714"/>
    <lineage>
        <taxon>Eukaryota</taxon>
        <taxon>Viridiplantae</taxon>
        <taxon>Chlorophyta</taxon>
        <taxon>core chlorophytes</taxon>
        <taxon>Chlorophyceae</taxon>
        <taxon>CS clade</taxon>
        <taxon>Chlamydomonadales</taxon>
        <taxon>Volvocaceae</taxon>
        <taxon>Volvox</taxon>
    </lineage>
</organism>
<comment type="similarity">
    <text evidence="2">Belongs to the peptidase S54 family.</text>
</comment>
<dbReference type="InterPro" id="IPR022764">
    <property type="entry name" value="Peptidase_S54_rhomboid_dom"/>
</dbReference>
<dbReference type="InterPro" id="IPR035952">
    <property type="entry name" value="Rhomboid-like_sf"/>
</dbReference>
<keyword evidence="4" id="KW-1133">Transmembrane helix</keyword>
<accession>A0A8J4ASQ5</accession>
<comment type="subcellular location">
    <subcellularLocation>
        <location evidence="1">Membrane</location>
        <topology evidence="1">Multi-pass membrane protein</topology>
    </subcellularLocation>
</comment>
<dbReference type="Proteomes" id="UP000747399">
    <property type="component" value="Unassembled WGS sequence"/>
</dbReference>
<dbReference type="InterPro" id="IPR050925">
    <property type="entry name" value="Rhomboid_protease_S54"/>
</dbReference>
<evidence type="ECO:0000256" key="2">
    <source>
        <dbReference type="ARBA" id="ARBA00009045"/>
    </source>
</evidence>
<protein>
    <recommendedName>
        <fullName evidence="7">Peptidase S54 rhomboid domain-containing protein</fullName>
    </recommendedName>
</protein>
<reference evidence="8" key="1">
    <citation type="journal article" date="2021" name="Proc. Natl. Acad. Sci. U.S.A.">
        <title>Three genomes in the algal genus Volvox reveal the fate of a haploid sex-determining region after a transition to homothallism.</title>
        <authorList>
            <person name="Yamamoto K."/>
            <person name="Hamaji T."/>
            <person name="Kawai-Toyooka H."/>
            <person name="Matsuzaki R."/>
            <person name="Takahashi F."/>
            <person name="Nishimura Y."/>
            <person name="Kawachi M."/>
            <person name="Noguchi H."/>
            <person name="Minakuchi Y."/>
            <person name="Umen J.G."/>
            <person name="Toyoda A."/>
            <person name="Nozaki H."/>
        </authorList>
    </citation>
    <scope>NUCLEOTIDE SEQUENCE</scope>
    <source>
        <strain evidence="8">NIES-3780</strain>
    </source>
</reference>
<feature type="region of interest" description="Disordered" evidence="6">
    <location>
        <begin position="57"/>
        <end position="76"/>
    </location>
</feature>
<keyword evidence="3" id="KW-0812">Transmembrane</keyword>
<evidence type="ECO:0000256" key="6">
    <source>
        <dbReference type="SAM" id="MobiDB-lite"/>
    </source>
</evidence>
<evidence type="ECO:0000256" key="1">
    <source>
        <dbReference type="ARBA" id="ARBA00004141"/>
    </source>
</evidence>
<dbReference type="Pfam" id="PF01694">
    <property type="entry name" value="Rhomboid"/>
    <property type="match status" value="1"/>
</dbReference>
<dbReference type="AlphaFoldDB" id="A0A8J4ASQ5"/>
<evidence type="ECO:0000256" key="4">
    <source>
        <dbReference type="ARBA" id="ARBA00022989"/>
    </source>
</evidence>
<gene>
    <name evidence="8" type="ORF">Vafri_3668</name>
</gene>